<feature type="non-terminal residue" evidence="1">
    <location>
        <position position="1"/>
    </location>
</feature>
<reference evidence="1" key="1">
    <citation type="submission" date="2022-06" db="EMBL/GenBank/DDBJ databases">
        <title>Phylogenomic reconstructions and comparative analyses of Kickxellomycotina fungi.</title>
        <authorList>
            <person name="Reynolds N.K."/>
            <person name="Stajich J.E."/>
            <person name="Barry K."/>
            <person name="Grigoriev I.V."/>
            <person name="Crous P."/>
            <person name="Smith M.E."/>
        </authorList>
    </citation>
    <scope>NUCLEOTIDE SEQUENCE</scope>
    <source>
        <strain evidence="1">RSA 2271</strain>
    </source>
</reference>
<evidence type="ECO:0000313" key="1">
    <source>
        <dbReference type="EMBL" id="KAJ1677934.1"/>
    </source>
</evidence>
<proteinExistence type="predicted"/>
<protein>
    <submittedName>
        <fullName evidence="1">Uncharacterized protein</fullName>
    </submittedName>
</protein>
<dbReference type="Proteomes" id="UP001145114">
    <property type="component" value="Unassembled WGS sequence"/>
</dbReference>
<accession>A0ACC1HVM6</accession>
<gene>
    <name evidence="1" type="ORF">EV182_005136</name>
</gene>
<organism evidence="1 2">
    <name type="scientific">Spiromyces aspiralis</name>
    <dbReference type="NCBI Taxonomy" id="68401"/>
    <lineage>
        <taxon>Eukaryota</taxon>
        <taxon>Fungi</taxon>
        <taxon>Fungi incertae sedis</taxon>
        <taxon>Zoopagomycota</taxon>
        <taxon>Kickxellomycotina</taxon>
        <taxon>Kickxellomycetes</taxon>
        <taxon>Kickxellales</taxon>
        <taxon>Kickxellaceae</taxon>
        <taxon>Spiromyces</taxon>
    </lineage>
</organism>
<keyword evidence="2" id="KW-1185">Reference proteome</keyword>
<name>A0ACC1HVM6_9FUNG</name>
<sequence length="191" mass="20990">WICATALSSNGIDKAFELVSGDLPQFLLHISPECDDDGYDDNGPKSSYSLKYFRMRIETEIVGSPARSRPIDIPLTRARRSGADSDLGMEPISTLSVTAKLRPLDRPEMSSQGTVLGDSTIGLQPPLKATGLESDGALDQGALEQLLSYQRSIAELLKDQKELMRIQVSQNDRLIEMVSYTSRYGTYVCAL</sequence>
<comment type="caution">
    <text evidence="1">The sequence shown here is derived from an EMBL/GenBank/DDBJ whole genome shotgun (WGS) entry which is preliminary data.</text>
</comment>
<evidence type="ECO:0000313" key="2">
    <source>
        <dbReference type="Proteomes" id="UP001145114"/>
    </source>
</evidence>
<dbReference type="EMBL" id="JAMZIH010001744">
    <property type="protein sequence ID" value="KAJ1677934.1"/>
    <property type="molecule type" value="Genomic_DNA"/>
</dbReference>